<dbReference type="Pfam" id="PF17773">
    <property type="entry name" value="UPF0176_N"/>
    <property type="match status" value="1"/>
</dbReference>
<dbReference type="CDD" id="cd01518">
    <property type="entry name" value="RHOD_YceA"/>
    <property type="match status" value="1"/>
</dbReference>
<dbReference type="Gene3D" id="3.30.70.100">
    <property type="match status" value="1"/>
</dbReference>
<keyword evidence="1" id="KW-0819">tRNA processing</keyword>
<dbReference type="InterPro" id="IPR001763">
    <property type="entry name" value="Rhodanese-like_dom"/>
</dbReference>
<dbReference type="PANTHER" id="PTHR43268:SF3">
    <property type="entry name" value="RHODANESE-LIKE DOMAIN-CONTAINING PROTEIN 7-RELATED"/>
    <property type="match status" value="1"/>
</dbReference>
<dbReference type="SMART" id="SM00450">
    <property type="entry name" value="RHOD"/>
    <property type="match status" value="1"/>
</dbReference>
<feature type="coiled-coil region" evidence="2">
    <location>
        <begin position="297"/>
        <end position="324"/>
    </location>
</feature>
<evidence type="ECO:0000256" key="2">
    <source>
        <dbReference type="SAM" id="Coils"/>
    </source>
</evidence>
<dbReference type="RefSeq" id="WP_381436665.1">
    <property type="nucleotide sequence ID" value="NZ_JBHSNO010000008.1"/>
</dbReference>
<keyword evidence="1" id="KW-0560">Oxidoreductase</keyword>
<feature type="domain" description="Rhodanese" evidence="3">
    <location>
        <begin position="126"/>
        <end position="217"/>
    </location>
</feature>
<dbReference type="Pfam" id="PF12368">
    <property type="entry name" value="Rhodanese_C"/>
    <property type="match status" value="1"/>
</dbReference>
<name>A0ABW0TNG1_9BACL</name>
<dbReference type="InterPro" id="IPR022111">
    <property type="entry name" value="Rhodanese_C"/>
</dbReference>
<dbReference type="HAMAP" id="MF_00469">
    <property type="entry name" value="TrhO"/>
    <property type="match status" value="1"/>
</dbReference>
<dbReference type="Pfam" id="PF00581">
    <property type="entry name" value="Rhodanese"/>
    <property type="match status" value="1"/>
</dbReference>
<dbReference type="InterPro" id="IPR040503">
    <property type="entry name" value="TRHO_N"/>
</dbReference>
<dbReference type="Proteomes" id="UP001596109">
    <property type="component" value="Unassembled WGS sequence"/>
</dbReference>
<dbReference type="EC" id="1.14.-.-" evidence="1"/>
<comment type="caution">
    <text evidence="4">The sequence shown here is derived from an EMBL/GenBank/DDBJ whole genome shotgun (WGS) entry which is preliminary data.</text>
</comment>
<evidence type="ECO:0000259" key="3">
    <source>
        <dbReference type="PROSITE" id="PS50206"/>
    </source>
</evidence>
<evidence type="ECO:0000313" key="4">
    <source>
        <dbReference type="EMBL" id="MFC5590348.1"/>
    </source>
</evidence>
<dbReference type="SUPFAM" id="SSF52821">
    <property type="entry name" value="Rhodanese/Cell cycle control phosphatase"/>
    <property type="match status" value="1"/>
</dbReference>
<comment type="function">
    <text evidence="1">Catalyzes oxygen-dependent 5-hydroxyuridine (ho5U) modification at position 34 in tRNAs.</text>
</comment>
<keyword evidence="5" id="KW-1185">Reference proteome</keyword>
<dbReference type="EMBL" id="JBHSNO010000008">
    <property type="protein sequence ID" value="MFC5590348.1"/>
    <property type="molecule type" value="Genomic_DNA"/>
</dbReference>
<evidence type="ECO:0000313" key="5">
    <source>
        <dbReference type="Proteomes" id="UP001596109"/>
    </source>
</evidence>
<dbReference type="PROSITE" id="PS50206">
    <property type="entry name" value="RHODANESE_3"/>
    <property type="match status" value="1"/>
</dbReference>
<organism evidence="4 5">
    <name type="scientific">Sporosarcina soli</name>
    <dbReference type="NCBI Taxonomy" id="334736"/>
    <lineage>
        <taxon>Bacteria</taxon>
        <taxon>Bacillati</taxon>
        <taxon>Bacillota</taxon>
        <taxon>Bacilli</taxon>
        <taxon>Bacillales</taxon>
        <taxon>Caryophanaceae</taxon>
        <taxon>Sporosarcina</taxon>
    </lineage>
</organism>
<comment type="catalytic activity">
    <reaction evidence="1">
        <text>uridine(34) in tRNA + AH2 + O2 = 5-hydroxyuridine(34) in tRNA + A + H2O</text>
        <dbReference type="Rhea" id="RHEA:64224"/>
        <dbReference type="Rhea" id="RHEA-COMP:11727"/>
        <dbReference type="Rhea" id="RHEA-COMP:13381"/>
        <dbReference type="ChEBI" id="CHEBI:13193"/>
        <dbReference type="ChEBI" id="CHEBI:15377"/>
        <dbReference type="ChEBI" id="CHEBI:15379"/>
        <dbReference type="ChEBI" id="CHEBI:17499"/>
        <dbReference type="ChEBI" id="CHEBI:65315"/>
        <dbReference type="ChEBI" id="CHEBI:136877"/>
    </reaction>
</comment>
<evidence type="ECO:0000256" key="1">
    <source>
        <dbReference type="HAMAP-Rule" id="MF_00469"/>
    </source>
</evidence>
<dbReference type="InterPro" id="IPR036873">
    <property type="entry name" value="Rhodanese-like_dom_sf"/>
</dbReference>
<gene>
    <name evidence="1" type="primary">trhO</name>
    <name evidence="4" type="ORF">ACFPRA_15700</name>
</gene>
<protein>
    <recommendedName>
        <fullName evidence="1">tRNA uridine(34) hydroxylase</fullName>
        <ecNumber evidence="1">1.14.-.-</ecNumber>
    </recommendedName>
    <alternativeName>
        <fullName evidence="1">tRNA hydroxylation protein O</fullName>
    </alternativeName>
</protein>
<comment type="similarity">
    <text evidence="1">Belongs to the TrhO family.</text>
</comment>
<dbReference type="NCBIfam" id="NF001135">
    <property type="entry name" value="PRK00142.1-3"/>
    <property type="match status" value="1"/>
</dbReference>
<dbReference type="InterPro" id="IPR020936">
    <property type="entry name" value="TrhO"/>
</dbReference>
<keyword evidence="2" id="KW-0175">Coiled coil</keyword>
<dbReference type="PANTHER" id="PTHR43268">
    <property type="entry name" value="THIOSULFATE SULFURTRANSFERASE/RHODANESE-LIKE DOMAIN-CONTAINING PROTEIN 2"/>
    <property type="match status" value="1"/>
</dbReference>
<dbReference type="Gene3D" id="3.40.250.10">
    <property type="entry name" value="Rhodanese-like domain"/>
    <property type="match status" value="1"/>
</dbReference>
<sequence>MEKNSYRVLLYYKYVPVEDPETFAAEHLAACKEIGLKGRILVGTEGINGTCSGTIEQTDAYMELLRSDERFSDIVFKIDEADGHAFKKMHVRPRKEIVNLSLEEDINPNELTGKRLSPEEWFKQMQEEDTIIIDARNDYEFDLGHFRGAVRPDIENFRDLPEWIQENREMFEGKKILTYCTGGIRCEKFSGWLVREGFEDVGQLHGGIATYGKDPVAQGQLWDGQMYVFDERIAVPINQVEHVVVGRDHFDGTPCERYVNCANPECNAKILCSEENEHFYMRSCSDECRTHPRNRYFVEHKLTVEEYDERLEAIERRKNEVHASN</sequence>
<proteinExistence type="inferred from homology"/>
<reference evidence="5" key="1">
    <citation type="journal article" date="2019" name="Int. J. Syst. Evol. Microbiol.">
        <title>The Global Catalogue of Microorganisms (GCM) 10K type strain sequencing project: providing services to taxonomists for standard genome sequencing and annotation.</title>
        <authorList>
            <consortium name="The Broad Institute Genomics Platform"/>
            <consortium name="The Broad Institute Genome Sequencing Center for Infectious Disease"/>
            <person name="Wu L."/>
            <person name="Ma J."/>
        </authorList>
    </citation>
    <scope>NUCLEOTIDE SEQUENCE [LARGE SCALE GENOMIC DNA]</scope>
    <source>
        <strain evidence="5">CGMCC 4.1434</strain>
    </source>
</reference>
<accession>A0ABW0TNG1</accession>